<accession>A0A9P3ULP9</accession>
<dbReference type="SUPFAM" id="SSF116846">
    <property type="entry name" value="MIT domain"/>
    <property type="match status" value="1"/>
</dbReference>
<dbReference type="Gene3D" id="1.20.58.80">
    <property type="entry name" value="Phosphotransferase system, lactose/cellobiose-type IIA subunit"/>
    <property type="match status" value="1"/>
</dbReference>
<keyword evidence="3" id="KW-1185">Reference proteome</keyword>
<dbReference type="EMBL" id="BRPK01000007">
    <property type="protein sequence ID" value="GLB39534.1"/>
    <property type="molecule type" value="Genomic_DNA"/>
</dbReference>
<dbReference type="AlphaFoldDB" id="A0A9P3ULP9"/>
<dbReference type="OrthoDB" id="2245455at2759"/>
<dbReference type="PANTHER" id="PTHR37327:SF1">
    <property type="entry name" value="MICROTUBULE INTERACTING AND TRANSPORT DOMAIN-CONTAINING PROTEIN"/>
    <property type="match status" value="1"/>
</dbReference>
<gene>
    <name evidence="2" type="ORF">LshimejAT787_0700440</name>
</gene>
<protein>
    <recommendedName>
        <fullName evidence="1">MIT domain-containing protein</fullName>
    </recommendedName>
</protein>
<dbReference type="PANTHER" id="PTHR37327">
    <property type="entry name" value="CHROMOSOME 1, WHOLE GENOME SHOTGUN SEQUENCE"/>
    <property type="match status" value="1"/>
</dbReference>
<dbReference type="Proteomes" id="UP001063166">
    <property type="component" value="Unassembled WGS sequence"/>
</dbReference>
<dbReference type="InterPro" id="IPR036181">
    <property type="entry name" value="MIT_dom_sf"/>
</dbReference>
<proteinExistence type="predicted"/>
<evidence type="ECO:0000313" key="3">
    <source>
        <dbReference type="Proteomes" id="UP001063166"/>
    </source>
</evidence>
<comment type="caution">
    <text evidence="2">The sequence shown here is derived from an EMBL/GenBank/DDBJ whole genome shotgun (WGS) entry which is preliminary data.</text>
</comment>
<evidence type="ECO:0000313" key="2">
    <source>
        <dbReference type="EMBL" id="GLB39534.1"/>
    </source>
</evidence>
<evidence type="ECO:0000259" key="1">
    <source>
        <dbReference type="Pfam" id="PF04212"/>
    </source>
</evidence>
<dbReference type="Pfam" id="PF04212">
    <property type="entry name" value="MIT"/>
    <property type="match status" value="1"/>
</dbReference>
<dbReference type="InterPro" id="IPR007330">
    <property type="entry name" value="MIT_dom"/>
</dbReference>
<organism evidence="2 3">
    <name type="scientific">Lyophyllum shimeji</name>
    <name type="common">Hon-shimeji</name>
    <name type="synonym">Tricholoma shimeji</name>
    <dbReference type="NCBI Taxonomy" id="47721"/>
    <lineage>
        <taxon>Eukaryota</taxon>
        <taxon>Fungi</taxon>
        <taxon>Dikarya</taxon>
        <taxon>Basidiomycota</taxon>
        <taxon>Agaricomycotina</taxon>
        <taxon>Agaricomycetes</taxon>
        <taxon>Agaricomycetidae</taxon>
        <taxon>Agaricales</taxon>
        <taxon>Tricholomatineae</taxon>
        <taxon>Lyophyllaceae</taxon>
        <taxon>Lyophyllum</taxon>
    </lineage>
</organism>
<reference evidence="2" key="1">
    <citation type="submission" date="2022-07" db="EMBL/GenBank/DDBJ databases">
        <title>The genome of Lyophyllum shimeji provides insight into the initial evolution of ectomycorrhizal fungal genome.</title>
        <authorList>
            <person name="Kobayashi Y."/>
            <person name="Shibata T."/>
            <person name="Hirakawa H."/>
            <person name="Shigenobu S."/>
            <person name="Nishiyama T."/>
            <person name="Yamada A."/>
            <person name="Hasebe M."/>
            <person name="Kawaguchi M."/>
        </authorList>
    </citation>
    <scope>NUCLEOTIDE SEQUENCE</scope>
    <source>
        <strain evidence="2">AT787</strain>
    </source>
</reference>
<sequence>MSLEVSPSASVPAPVDTAAPRLRVLLQTALDSAREAVVLDEAQKAREALGQYSESVRLLREVLARVRAEGGQEVARREVARVQAILDTYTSRISILRQIYRIPAPTFDGEAQ</sequence>
<name>A0A9P3ULP9_LYOSH</name>
<feature type="domain" description="MIT" evidence="1">
    <location>
        <begin position="26"/>
        <end position="94"/>
    </location>
</feature>